<feature type="transmembrane region" description="Helical" evidence="6">
    <location>
        <begin position="253"/>
        <end position="273"/>
    </location>
</feature>
<feature type="transmembrane region" description="Helical" evidence="6">
    <location>
        <begin position="324"/>
        <end position="345"/>
    </location>
</feature>
<feature type="transmembrane region" description="Helical" evidence="6">
    <location>
        <begin position="32"/>
        <end position="52"/>
    </location>
</feature>
<comment type="subcellular location">
    <subcellularLocation>
        <location evidence="1">Endomembrane system</location>
        <topology evidence="1">Multi-pass membrane protein</topology>
    </subcellularLocation>
</comment>
<gene>
    <name evidence="7" type="ORF">LT40_10730</name>
</gene>
<sequence>MSTDHAYHFTEDQRPNVAGAPYLPPHTLGRRVAYVIVALLMSLSGTFGNSLITENLAQLAGGYSAYSAEMVWLTGVFVGVGACSNLFVIKGRQQFGLPLMLFGALGLYALAAAADVLFANLTTAILSRAANGLATSTAVASSVYYLMSALPQSKRILAVATPIACVQLAQPLARLVPVDFLIADGNTTLRLLVLLIPVLQIVILALNPLPPTYRIKTFEWVDLITGVFVACGAVMLGCGLATASTYWWNDAPFVGELMLGAVLTIGAALLVEACRKRPEIDIGWLSNRHICTFMGIALLERVSLAVQTSSVPGLFALRSLNNDQYHALFGWVSVAMLAGIVIMLATLNPRSLLYQMVAALGCIAMGALLACFSNGSVRPQDLIVSQCLIGFGATLFVGPALLYSVSQVLKQGPQVLVPTVLIFAATQNLGSVIGSALLNSVQYATQRYAISGYANRLSATDPRIDPSALSTLSSQVSRQASVIGYLNSFRLVLVIALAATLVVLAAAAYSSYSNRHPKRKPT</sequence>
<feature type="transmembrane region" description="Helical" evidence="6">
    <location>
        <begin position="491"/>
        <end position="512"/>
    </location>
</feature>
<dbReference type="GO" id="GO:0012505">
    <property type="term" value="C:endomembrane system"/>
    <property type="evidence" value="ECO:0007669"/>
    <property type="project" value="UniProtKB-SubCell"/>
</dbReference>
<evidence type="ECO:0000256" key="5">
    <source>
        <dbReference type="ARBA" id="ARBA00023136"/>
    </source>
</evidence>
<dbReference type="GO" id="GO:0005886">
    <property type="term" value="C:plasma membrane"/>
    <property type="evidence" value="ECO:0007669"/>
    <property type="project" value="TreeGrafter"/>
</dbReference>
<dbReference type="AlphaFoldDB" id="A0A089YTW4"/>
<keyword evidence="2" id="KW-0813">Transport</keyword>
<dbReference type="SUPFAM" id="SSF103473">
    <property type="entry name" value="MFS general substrate transporter"/>
    <property type="match status" value="1"/>
</dbReference>
<evidence type="ECO:0008006" key="9">
    <source>
        <dbReference type="Google" id="ProtNLM"/>
    </source>
</evidence>
<dbReference type="HOGENOM" id="CLU_023026_2_0_6"/>
<keyword evidence="5 6" id="KW-0472">Membrane</keyword>
<feature type="transmembrane region" description="Helical" evidence="6">
    <location>
        <begin position="72"/>
        <end position="89"/>
    </location>
</feature>
<evidence type="ECO:0000313" key="8">
    <source>
        <dbReference type="Proteomes" id="UP000029499"/>
    </source>
</evidence>
<feature type="transmembrane region" description="Helical" evidence="6">
    <location>
        <begin position="221"/>
        <end position="247"/>
    </location>
</feature>
<feature type="transmembrane region" description="Helical" evidence="6">
    <location>
        <begin position="352"/>
        <end position="377"/>
    </location>
</feature>
<name>A0A089YTW4_9PSED</name>
<organism evidence="7 8">
    <name type="scientific">Pseudomonas rhizosphaerae</name>
    <dbReference type="NCBI Taxonomy" id="216142"/>
    <lineage>
        <taxon>Bacteria</taxon>
        <taxon>Pseudomonadati</taxon>
        <taxon>Pseudomonadota</taxon>
        <taxon>Gammaproteobacteria</taxon>
        <taxon>Pseudomonadales</taxon>
        <taxon>Pseudomonadaceae</taxon>
        <taxon>Pseudomonas</taxon>
    </lineage>
</organism>
<dbReference type="GO" id="GO:0022857">
    <property type="term" value="F:transmembrane transporter activity"/>
    <property type="evidence" value="ECO:0007669"/>
    <property type="project" value="TreeGrafter"/>
</dbReference>
<dbReference type="eggNOG" id="COG0477">
    <property type="taxonomic scope" value="Bacteria"/>
</dbReference>
<dbReference type="PANTHER" id="PTHR23501:SF191">
    <property type="entry name" value="VACUOLAR BASIC AMINO ACID TRANSPORTER 4"/>
    <property type="match status" value="1"/>
</dbReference>
<dbReference type="STRING" id="216142.LT40_10730"/>
<evidence type="ECO:0000256" key="4">
    <source>
        <dbReference type="ARBA" id="ARBA00022989"/>
    </source>
</evidence>
<dbReference type="Proteomes" id="UP000029499">
    <property type="component" value="Chromosome"/>
</dbReference>
<evidence type="ECO:0000313" key="7">
    <source>
        <dbReference type="EMBL" id="AIS17837.1"/>
    </source>
</evidence>
<evidence type="ECO:0000256" key="2">
    <source>
        <dbReference type="ARBA" id="ARBA00022448"/>
    </source>
</evidence>
<dbReference type="RefSeq" id="WP_043189725.1">
    <property type="nucleotide sequence ID" value="NZ_CP009533.1"/>
</dbReference>
<dbReference type="EMBL" id="CP009533">
    <property type="protein sequence ID" value="AIS17837.1"/>
    <property type="molecule type" value="Genomic_DNA"/>
</dbReference>
<reference evidence="7 8" key="1">
    <citation type="journal article" date="2015" name="J. Biotechnol.">
        <title>Complete genome sequence of Pseudomonas rhizosphaerae IH5T (=DSM 16299T), a phosphate-solubilizing rhizobacterium for bacterial biofertilizer.</title>
        <authorList>
            <person name="Kwak Y."/>
            <person name="Jung B.K."/>
            <person name="Shin J.H."/>
        </authorList>
    </citation>
    <scope>NUCLEOTIDE SEQUENCE [LARGE SCALE GENOMIC DNA]</scope>
    <source>
        <strain evidence="7">DSM 16299</strain>
    </source>
</reference>
<dbReference type="PANTHER" id="PTHR23501">
    <property type="entry name" value="MAJOR FACILITATOR SUPERFAMILY"/>
    <property type="match status" value="1"/>
</dbReference>
<accession>A0A089YTW4</accession>
<evidence type="ECO:0000256" key="3">
    <source>
        <dbReference type="ARBA" id="ARBA00022692"/>
    </source>
</evidence>
<feature type="transmembrane region" description="Helical" evidence="6">
    <location>
        <begin position="96"/>
        <end position="119"/>
    </location>
</feature>
<keyword evidence="3 6" id="KW-0812">Transmembrane</keyword>
<dbReference type="OrthoDB" id="5314453at2"/>
<feature type="transmembrane region" description="Helical" evidence="6">
    <location>
        <begin position="415"/>
        <end position="438"/>
    </location>
</feature>
<proteinExistence type="predicted"/>
<protein>
    <recommendedName>
        <fullName evidence="9">MFS transporter</fullName>
    </recommendedName>
</protein>
<keyword evidence="8" id="KW-1185">Reference proteome</keyword>
<evidence type="ECO:0000256" key="1">
    <source>
        <dbReference type="ARBA" id="ARBA00004127"/>
    </source>
</evidence>
<evidence type="ECO:0000256" key="6">
    <source>
        <dbReference type="SAM" id="Phobius"/>
    </source>
</evidence>
<dbReference type="InterPro" id="IPR036259">
    <property type="entry name" value="MFS_trans_sf"/>
</dbReference>
<keyword evidence="4 6" id="KW-1133">Transmembrane helix</keyword>
<dbReference type="KEGG" id="prh:LT40_10730"/>
<feature type="transmembrane region" description="Helical" evidence="6">
    <location>
        <begin position="188"/>
        <end position="209"/>
    </location>
</feature>
<feature type="transmembrane region" description="Helical" evidence="6">
    <location>
        <begin position="383"/>
        <end position="403"/>
    </location>
</feature>